<dbReference type="EMBL" id="BA000022">
    <property type="protein sequence ID" value="BAA16637.1"/>
    <property type="molecule type" value="Genomic_DNA"/>
</dbReference>
<dbReference type="InParanoid" id="P72635"/>
<dbReference type="STRING" id="1148.gene:10497492"/>
<accession>P72635</accession>
<protein>
    <submittedName>
        <fullName evidence="1">Sll1062 protein</fullName>
    </submittedName>
</protein>
<dbReference type="PaxDb" id="1148-1651709"/>
<proteinExistence type="predicted"/>
<reference evidence="1 2" key="1">
    <citation type="journal article" date="1995" name="DNA Res.">
        <title>Sequence analysis of the genome of the unicellular cyanobacterium Synechocystis sp. strain PCC6803. I. Sequence features in the 1 Mb region from map positions 64% to 92% of the genome.</title>
        <authorList>
            <person name="Kaneko T."/>
            <person name="Tanaka A."/>
            <person name="Sato S."/>
            <person name="Kotani H."/>
            <person name="Sazuka T."/>
            <person name="Miyajima N."/>
            <person name="Sugiura M."/>
            <person name="Tabata S."/>
        </authorList>
    </citation>
    <scope>NUCLEOTIDE SEQUENCE [LARGE SCALE GENOMIC DNA]</scope>
    <source>
        <strain evidence="2">ATCC 27184 / PCC 6803 / Kazusa</strain>
    </source>
</reference>
<dbReference type="EnsemblBacteria" id="BAA16637">
    <property type="protein sequence ID" value="BAA16637"/>
    <property type="gene ID" value="BAA16637"/>
</dbReference>
<sequence>MSKFSKLLDQLDEIDQQDTKNTAKLLGATAVLYERLQEIVNRKTTQFLDQEKEVNKEFLIKHFGNYRNTYSAYNKTYGIKAKGWDSLLPKIKSLPVPQSLEDRVKELETQVQYLAQIFGEFLEKN</sequence>
<dbReference type="IntAct" id="P72635">
    <property type="interactions" value="4"/>
</dbReference>
<dbReference type="Proteomes" id="UP000001425">
    <property type="component" value="Chromosome"/>
</dbReference>
<keyword evidence="2" id="KW-1185">Reference proteome</keyword>
<dbReference type="eggNOG" id="ENOG50337QH">
    <property type="taxonomic scope" value="Bacteria"/>
</dbReference>
<evidence type="ECO:0000313" key="1">
    <source>
        <dbReference type="EMBL" id="BAA16637.1"/>
    </source>
</evidence>
<reference evidence="1 2" key="2">
    <citation type="journal article" date="1996" name="DNA Res.">
        <title>Sequence analysis of the genome of the unicellular cyanobacterium Synechocystis sp. strain PCC6803. II. Sequence determination of the entire genome and assignment of potential protein-coding regions.</title>
        <authorList>
            <person name="Kaneko T."/>
            <person name="Sato S."/>
            <person name="Kotani H."/>
            <person name="Tanaka A."/>
            <person name="Asamizu E."/>
            <person name="Nakamura Y."/>
            <person name="Miyajima N."/>
            <person name="Hirosawa M."/>
            <person name="Sugiura M."/>
            <person name="Sasamoto S."/>
            <person name="Kimura T."/>
            <person name="Hosouchi T."/>
            <person name="Matsuno A."/>
            <person name="Muraki A."/>
            <person name="Nakazaki N."/>
            <person name="Naruo K."/>
            <person name="Okumura S."/>
            <person name="Shimpo S."/>
            <person name="Takeuchi C."/>
            <person name="Wada T."/>
            <person name="Watanabe A."/>
            <person name="Yamada M."/>
            <person name="Yasuda M."/>
            <person name="Tabata S."/>
        </authorList>
    </citation>
    <scope>NUCLEOTIDE SEQUENCE [LARGE SCALE GENOMIC DNA]</scope>
    <source>
        <strain evidence="2">ATCC 27184 / PCC 6803 / Kazusa</strain>
    </source>
</reference>
<gene>
    <name evidence="1" type="ordered locus">sll1062</name>
</gene>
<dbReference type="KEGG" id="syn:sll1062"/>
<evidence type="ECO:0000313" key="2">
    <source>
        <dbReference type="Proteomes" id="UP000001425"/>
    </source>
</evidence>
<dbReference type="AlphaFoldDB" id="P72635"/>
<dbReference type="PIR" id="S74485">
    <property type="entry name" value="S74485"/>
</dbReference>
<organism evidence="1 2">
    <name type="scientific">Synechocystis sp. (strain ATCC 27184 / PCC 6803 / Kazusa)</name>
    <dbReference type="NCBI Taxonomy" id="1111708"/>
    <lineage>
        <taxon>Bacteria</taxon>
        <taxon>Bacillati</taxon>
        <taxon>Cyanobacteriota</taxon>
        <taxon>Cyanophyceae</taxon>
        <taxon>Synechococcales</taxon>
        <taxon>Merismopediaceae</taxon>
        <taxon>Synechocystis</taxon>
    </lineage>
</organism>
<name>P72635_SYNY3</name>